<accession>A0ABR4I2E3</accession>
<protein>
    <submittedName>
        <fullName evidence="1">Uncharacterized protein</fullName>
    </submittedName>
</protein>
<comment type="caution">
    <text evidence="1">The sequence shown here is derived from an EMBL/GenBank/DDBJ whole genome shotgun (WGS) entry which is preliminary data.</text>
</comment>
<evidence type="ECO:0000313" key="1">
    <source>
        <dbReference type="EMBL" id="KAL2821900.1"/>
    </source>
</evidence>
<reference evidence="1 2" key="1">
    <citation type="submission" date="2024-07" db="EMBL/GenBank/DDBJ databases">
        <title>Section-level genome sequencing and comparative genomics of Aspergillus sections Usti and Cavernicolus.</title>
        <authorList>
            <consortium name="Lawrence Berkeley National Laboratory"/>
            <person name="Nybo J.L."/>
            <person name="Vesth T.C."/>
            <person name="Theobald S."/>
            <person name="Frisvad J.C."/>
            <person name="Larsen T.O."/>
            <person name="Kjaerboelling I."/>
            <person name="Rothschild-Mancinelli K."/>
            <person name="Lyhne E.K."/>
            <person name="Kogle M.E."/>
            <person name="Barry K."/>
            <person name="Clum A."/>
            <person name="Na H."/>
            <person name="Ledsgaard L."/>
            <person name="Lin J."/>
            <person name="Lipzen A."/>
            <person name="Kuo A."/>
            <person name="Riley R."/>
            <person name="Mondo S."/>
            <person name="Labutti K."/>
            <person name="Haridas S."/>
            <person name="Pangalinan J."/>
            <person name="Salamov A.A."/>
            <person name="Simmons B.A."/>
            <person name="Magnuson J.K."/>
            <person name="Chen J."/>
            <person name="Drula E."/>
            <person name="Henrissat B."/>
            <person name="Wiebenga A."/>
            <person name="Lubbers R.J."/>
            <person name="Gomes A.C."/>
            <person name="Makela M.R."/>
            <person name="Stajich J."/>
            <person name="Grigoriev I.V."/>
            <person name="Mortensen U.H."/>
            <person name="De Vries R.P."/>
            <person name="Baker S.E."/>
            <person name="Andersen M.R."/>
        </authorList>
    </citation>
    <scope>NUCLEOTIDE SEQUENCE [LARGE SCALE GENOMIC DNA]</scope>
    <source>
        <strain evidence="1 2">CBS 588.65</strain>
    </source>
</reference>
<gene>
    <name evidence="1" type="ORF">BJX63DRAFT_377394</name>
</gene>
<proteinExistence type="predicted"/>
<sequence>MPKVQDSPLRTKMRMVLKEITRCVKESRLNEFIPQQLEHYGIRLEPMVLDEKSPLKPRFFAPFPFHALLEINNDTLMGSYNGIDDDPSDFFDCPKVHYRRAYWVETHLSSYIAECIALIKGEEIAWTDTCVGFYPFKGLSRPCKEPSYACASITDMNGNSHPHVKAIMLNNMVASDSTILLGELLPALRIMLLQVRRGRLLQHIITPVMIISLMGMKARVIEVYQENDTLVVRPTEMIDFTHANDDGFKQLAQWYLGKAIGDTVETS</sequence>
<evidence type="ECO:0000313" key="2">
    <source>
        <dbReference type="Proteomes" id="UP001610334"/>
    </source>
</evidence>
<dbReference type="EMBL" id="JBFXLT010000003">
    <property type="protein sequence ID" value="KAL2821900.1"/>
    <property type="molecule type" value="Genomic_DNA"/>
</dbReference>
<name>A0ABR4I2E3_9EURO</name>
<organism evidence="1 2">
    <name type="scientific">Aspergillus granulosus</name>
    <dbReference type="NCBI Taxonomy" id="176169"/>
    <lineage>
        <taxon>Eukaryota</taxon>
        <taxon>Fungi</taxon>
        <taxon>Dikarya</taxon>
        <taxon>Ascomycota</taxon>
        <taxon>Pezizomycotina</taxon>
        <taxon>Eurotiomycetes</taxon>
        <taxon>Eurotiomycetidae</taxon>
        <taxon>Eurotiales</taxon>
        <taxon>Aspergillaceae</taxon>
        <taxon>Aspergillus</taxon>
        <taxon>Aspergillus subgen. Nidulantes</taxon>
    </lineage>
</organism>
<dbReference type="Proteomes" id="UP001610334">
    <property type="component" value="Unassembled WGS sequence"/>
</dbReference>
<keyword evidence="2" id="KW-1185">Reference proteome</keyword>